<evidence type="ECO:0000256" key="1">
    <source>
        <dbReference type="ARBA" id="ARBA00004776"/>
    </source>
</evidence>
<evidence type="ECO:0000313" key="8">
    <source>
        <dbReference type="Proteomes" id="UP000280008"/>
    </source>
</evidence>
<evidence type="ECO:0000256" key="4">
    <source>
        <dbReference type="ARBA" id="ARBA00022679"/>
    </source>
</evidence>
<dbReference type="InterPro" id="IPR001173">
    <property type="entry name" value="Glyco_trans_2-like"/>
</dbReference>
<dbReference type="OrthoDB" id="4120491at2"/>
<organism evidence="7 8">
    <name type="scientific">Frondihabitans australicus</name>
    <dbReference type="NCBI Taxonomy" id="386892"/>
    <lineage>
        <taxon>Bacteria</taxon>
        <taxon>Bacillati</taxon>
        <taxon>Actinomycetota</taxon>
        <taxon>Actinomycetes</taxon>
        <taxon>Micrococcales</taxon>
        <taxon>Microbacteriaceae</taxon>
        <taxon>Frondihabitans</taxon>
    </lineage>
</organism>
<keyword evidence="4 7" id="KW-0808">Transferase</keyword>
<reference evidence="7 8" key="1">
    <citation type="submission" date="2018-10" db="EMBL/GenBank/DDBJ databases">
        <title>Sequencing the genomes of 1000 actinobacteria strains.</title>
        <authorList>
            <person name="Klenk H.-P."/>
        </authorList>
    </citation>
    <scope>NUCLEOTIDE SEQUENCE [LARGE SCALE GENOMIC DNA]</scope>
    <source>
        <strain evidence="7 8">DSM 17894</strain>
    </source>
</reference>
<dbReference type="Pfam" id="PF00535">
    <property type="entry name" value="Glycos_transf_2"/>
    <property type="match status" value="1"/>
</dbReference>
<dbReference type="InterPro" id="IPR027791">
    <property type="entry name" value="Galactosyl_T_C"/>
</dbReference>
<dbReference type="Gene3D" id="3.90.550.10">
    <property type="entry name" value="Spore Coat Polysaccharide Biosynthesis Protein SpsA, Chain A"/>
    <property type="match status" value="1"/>
</dbReference>
<dbReference type="InterPro" id="IPR029044">
    <property type="entry name" value="Nucleotide-diphossugar_trans"/>
</dbReference>
<dbReference type="Pfam" id="PF02709">
    <property type="entry name" value="Glyco_transf_7C"/>
    <property type="match status" value="1"/>
</dbReference>
<evidence type="ECO:0000313" key="7">
    <source>
        <dbReference type="EMBL" id="RKR74813.1"/>
    </source>
</evidence>
<name>A0A495IFM5_9MICO</name>
<evidence type="ECO:0000256" key="2">
    <source>
        <dbReference type="ARBA" id="ARBA00006739"/>
    </source>
</evidence>
<keyword evidence="3 7" id="KW-0328">Glycosyltransferase</keyword>
<dbReference type="RefSeq" id="WP_121369681.1">
    <property type="nucleotide sequence ID" value="NZ_RBKS01000001.1"/>
</dbReference>
<comment type="caution">
    <text evidence="7">The sequence shown here is derived from an EMBL/GenBank/DDBJ whole genome shotgun (WGS) entry which is preliminary data.</text>
</comment>
<dbReference type="SUPFAM" id="SSF53448">
    <property type="entry name" value="Nucleotide-diphospho-sugar transferases"/>
    <property type="match status" value="1"/>
</dbReference>
<dbReference type="GO" id="GO:0016757">
    <property type="term" value="F:glycosyltransferase activity"/>
    <property type="evidence" value="ECO:0007669"/>
    <property type="project" value="UniProtKB-KW"/>
</dbReference>
<comment type="similarity">
    <text evidence="2">Belongs to the glycosyltransferase 2 family.</text>
</comment>
<sequence length="422" mass="45754">MVGRSRVVTRRGFCLPENDWSLLNGQWPEEPPFVTAIVAHYEQQTELDRTLLALRRQDHPASHLEIVVVDDGSSTPPEVPADVRLVVQEDRGFRLAAARNAGAAVARGDVLCFLDADTAPERGYVRGLTRLPALAPDVVAVGRRRHASLSTVSADALLEDAAPPVELEEPRWLRDAYRRSRNLLDADDLSYRHVIGAVIACDAAFFAETNGFDESFTEYGGEDWEWAYRAWLSGALLAHVPEAVAWHDGPDWAARPEAAHAAANAQALRLSERIPVPGSGPRGLRGPLVDVAITVPEGADPTAAEWFVTRDSLAADLPLAALPGDPRSRAKTRIVVDVHRPMRVAPGALRKVVEKVAAEQLHSFSVIDAVGDPVCTVTATRAAARAARWQRFDLFPARQGVVAGIDRIGDDIDVGAYLGGWG</sequence>
<dbReference type="PANTHER" id="PTHR43179:SF12">
    <property type="entry name" value="GALACTOFURANOSYLTRANSFERASE GLFT2"/>
    <property type="match status" value="1"/>
</dbReference>
<feature type="domain" description="Glycosyltransferase 2-like" evidence="5">
    <location>
        <begin position="36"/>
        <end position="151"/>
    </location>
</feature>
<keyword evidence="8" id="KW-1185">Reference proteome</keyword>
<evidence type="ECO:0000256" key="3">
    <source>
        <dbReference type="ARBA" id="ARBA00022676"/>
    </source>
</evidence>
<dbReference type="EMBL" id="RBKS01000001">
    <property type="protein sequence ID" value="RKR74813.1"/>
    <property type="molecule type" value="Genomic_DNA"/>
</dbReference>
<accession>A0A495IFM5</accession>
<dbReference type="AlphaFoldDB" id="A0A495IFM5"/>
<comment type="pathway">
    <text evidence="1">Cell wall biogenesis; cell wall polysaccharide biosynthesis.</text>
</comment>
<dbReference type="PANTHER" id="PTHR43179">
    <property type="entry name" value="RHAMNOSYLTRANSFERASE WBBL"/>
    <property type="match status" value="1"/>
</dbReference>
<feature type="domain" description="Galactosyltransferase C-terminal" evidence="6">
    <location>
        <begin position="189"/>
        <end position="237"/>
    </location>
</feature>
<evidence type="ECO:0000259" key="5">
    <source>
        <dbReference type="Pfam" id="PF00535"/>
    </source>
</evidence>
<dbReference type="Proteomes" id="UP000280008">
    <property type="component" value="Unassembled WGS sequence"/>
</dbReference>
<proteinExistence type="inferred from homology"/>
<evidence type="ECO:0000259" key="6">
    <source>
        <dbReference type="Pfam" id="PF02709"/>
    </source>
</evidence>
<gene>
    <name evidence="7" type="ORF">C8E83_1944</name>
</gene>
<protein>
    <submittedName>
        <fullName evidence="7">Galactosyltransferase-like protein</fullName>
    </submittedName>
</protein>